<evidence type="ECO:0000313" key="3">
    <source>
        <dbReference type="Proteomes" id="UP001162030"/>
    </source>
</evidence>
<keyword evidence="3" id="KW-1185">Reference proteome</keyword>
<accession>A0ABM9HWI8</accession>
<name>A0ABM9HWI8_9GAMM</name>
<evidence type="ECO:0000313" key="2">
    <source>
        <dbReference type="EMBL" id="CAI8732686.1"/>
    </source>
</evidence>
<protein>
    <submittedName>
        <fullName evidence="2">Uncharacterized protein</fullName>
    </submittedName>
</protein>
<evidence type="ECO:0000256" key="1">
    <source>
        <dbReference type="SAM" id="MobiDB-lite"/>
    </source>
</evidence>
<dbReference type="EMBL" id="OX458333">
    <property type="protein sequence ID" value="CAI8732686.1"/>
    <property type="molecule type" value="Genomic_DNA"/>
</dbReference>
<gene>
    <name evidence="2" type="ORF">MSZNOR_0310</name>
</gene>
<feature type="region of interest" description="Disordered" evidence="1">
    <location>
        <begin position="59"/>
        <end position="105"/>
    </location>
</feature>
<organism evidence="2 3">
    <name type="scientific">Methylocaldum szegediense</name>
    <dbReference type="NCBI Taxonomy" id="73780"/>
    <lineage>
        <taxon>Bacteria</taxon>
        <taxon>Pseudomonadati</taxon>
        <taxon>Pseudomonadota</taxon>
        <taxon>Gammaproteobacteria</taxon>
        <taxon>Methylococcales</taxon>
        <taxon>Methylococcaceae</taxon>
        <taxon>Methylocaldum</taxon>
    </lineage>
</organism>
<proteinExistence type="predicted"/>
<sequence>MAATIRRQRHRFGVVRFASLTTPYGWAMRGRVRPLGRNAPHTAKRRVFTNTITCPKTFVGNEFPTPTDLHNPYELDSGDPCRNDGRVGYGEQSEPHQSSRKGCLP</sequence>
<reference evidence="2 3" key="1">
    <citation type="submission" date="2023-03" db="EMBL/GenBank/DDBJ databases">
        <authorList>
            <person name="Pearce D."/>
        </authorList>
    </citation>
    <scope>NUCLEOTIDE SEQUENCE [LARGE SCALE GENOMIC DNA]</scope>
    <source>
        <strain evidence="2">Msz</strain>
    </source>
</reference>
<dbReference type="Proteomes" id="UP001162030">
    <property type="component" value="Chromosome"/>
</dbReference>